<name>A0AAP0RM48_LIQFO</name>
<proteinExistence type="predicted"/>
<protein>
    <recommendedName>
        <fullName evidence="3">ARID domain-containing protein</fullName>
    </recommendedName>
</protein>
<reference evidence="4 5" key="1">
    <citation type="journal article" date="2024" name="Plant J.">
        <title>Genome sequences and population genomics reveal climatic adaptation and genomic divergence between two closely related sweetgum species.</title>
        <authorList>
            <person name="Xu W.Q."/>
            <person name="Ren C.Q."/>
            <person name="Zhang X.Y."/>
            <person name="Comes H.P."/>
            <person name="Liu X.H."/>
            <person name="Li Y.G."/>
            <person name="Kettle C.J."/>
            <person name="Jalonen R."/>
            <person name="Gaisberger H."/>
            <person name="Ma Y.Z."/>
            <person name="Qiu Y.X."/>
        </authorList>
    </citation>
    <scope>NUCLEOTIDE SEQUENCE [LARGE SCALE GENOMIC DNA]</scope>
    <source>
        <strain evidence="4">Hangzhou</strain>
    </source>
</reference>
<evidence type="ECO:0000256" key="2">
    <source>
        <dbReference type="SAM" id="MobiDB-lite"/>
    </source>
</evidence>
<dbReference type="CDD" id="cd00167">
    <property type="entry name" value="SANT"/>
    <property type="match status" value="1"/>
</dbReference>
<dbReference type="CDD" id="cd16100">
    <property type="entry name" value="ARID"/>
    <property type="match status" value="1"/>
</dbReference>
<feature type="compositionally biased region" description="Low complexity" evidence="2">
    <location>
        <begin position="418"/>
        <end position="428"/>
    </location>
</feature>
<dbReference type="InterPro" id="IPR001005">
    <property type="entry name" value="SANT/Myb"/>
</dbReference>
<evidence type="ECO:0000256" key="1">
    <source>
        <dbReference type="ARBA" id="ARBA00023242"/>
    </source>
</evidence>
<dbReference type="InterPro" id="IPR036431">
    <property type="entry name" value="ARID_dom_sf"/>
</dbReference>
<dbReference type="Proteomes" id="UP001415857">
    <property type="component" value="Unassembled WGS sequence"/>
</dbReference>
<dbReference type="Pfam" id="PF01388">
    <property type="entry name" value="ARID"/>
    <property type="match status" value="1"/>
</dbReference>
<dbReference type="InterPro" id="IPR000949">
    <property type="entry name" value="ELM2_dom"/>
</dbReference>
<dbReference type="GO" id="GO:0003677">
    <property type="term" value="F:DNA binding"/>
    <property type="evidence" value="ECO:0007669"/>
    <property type="project" value="InterPro"/>
</dbReference>
<dbReference type="InterPro" id="IPR001606">
    <property type="entry name" value="ARID_dom"/>
</dbReference>
<organism evidence="4 5">
    <name type="scientific">Liquidambar formosana</name>
    <name type="common">Formosan gum</name>
    <dbReference type="NCBI Taxonomy" id="63359"/>
    <lineage>
        <taxon>Eukaryota</taxon>
        <taxon>Viridiplantae</taxon>
        <taxon>Streptophyta</taxon>
        <taxon>Embryophyta</taxon>
        <taxon>Tracheophyta</taxon>
        <taxon>Spermatophyta</taxon>
        <taxon>Magnoliopsida</taxon>
        <taxon>eudicotyledons</taxon>
        <taxon>Gunneridae</taxon>
        <taxon>Pentapetalae</taxon>
        <taxon>Saxifragales</taxon>
        <taxon>Altingiaceae</taxon>
        <taxon>Liquidambar</taxon>
    </lineage>
</organism>
<evidence type="ECO:0000313" key="5">
    <source>
        <dbReference type="Proteomes" id="UP001415857"/>
    </source>
</evidence>
<gene>
    <name evidence="4" type="ORF">L1049_014377</name>
</gene>
<evidence type="ECO:0000259" key="3">
    <source>
        <dbReference type="PROSITE" id="PS51011"/>
    </source>
</evidence>
<dbReference type="SMART" id="SM00501">
    <property type="entry name" value="BRIGHT"/>
    <property type="match status" value="1"/>
</dbReference>
<dbReference type="EMBL" id="JBBPBK010000008">
    <property type="protein sequence ID" value="KAK9280679.1"/>
    <property type="molecule type" value="Genomic_DNA"/>
</dbReference>
<dbReference type="Gene3D" id="1.10.150.60">
    <property type="entry name" value="ARID DNA-binding domain"/>
    <property type="match status" value="1"/>
</dbReference>
<dbReference type="PANTHER" id="PTHR46410:SF1">
    <property type="entry name" value="AT-RICH INTERACTIVE DOMAIN-CONTAINING PROTEIN 1"/>
    <property type="match status" value="1"/>
</dbReference>
<feature type="domain" description="ARID" evidence="3">
    <location>
        <begin position="45"/>
        <end position="138"/>
    </location>
</feature>
<dbReference type="SMART" id="SM00717">
    <property type="entry name" value="SANT"/>
    <property type="match status" value="1"/>
</dbReference>
<dbReference type="SUPFAM" id="SSF46774">
    <property type="entry name" value="ARID-like"/>
    <property type="match status" value="1"/>
</dbReference>
<accession>A0AAP0RM48</accession>
<feature type="region of interest" description="Disordered" evidence="2">
    <location>
        <begin position="414"/>
        <end position="454"/>
    </location>
</feature>
<sequence>MAGWSRIADGSVLDCSKTLQKVQTKAFCFELDPDLKGLGVEGESDKLRCLFNQFTYILLQEICTGNSFRPLRPMLGDGRYVDLFKLFLIVREKGGYDAVSKDGLWDLVVEESGLGSGVASTVKLIYVKYLDVLERFLERVFKDKKSEGGLRFCGSDSGGFLMEFETELNGFLSGISDQKKKDEEYPSLDLKSGFNITDGERLCNGVEVRGLVDLDGGRKCDDDDRNLDLTSGLNLPDAGNLCNGIEVRGIANSDAGKKCFDVDQDVMILDSSMVNEEKSDTVKKCFDVDQDVMILDSSMVNEEVFGKKRKRGSMWGMLNWVTETAKDPCDPNIGMIPERSKWKSYGYEEFWKQVLMAREALFSTRQVDSSAEQSIWMKKQRMHPSMYEDHIGSSHQLTERSRCSQRLLSVKKYQARASSESSSSSTQSDVDKSPSPCLPGMEDHLATDPSSEDSVVGLCGDNHNRKRVPVGPFFQAKVPEWTGVALESDSKWLGTRIWPLERGENRSLIERDRIGKGRQDSCGCQFQGSVECVRFHIAEKRIRVKLELGSAFHRWKFDKMGEEVTLSWTKEEEKKFRAIVRLNPPSLDKCFWDQMFKLFPTKSREDLVSYYFNVFLLRRRGYQNRSTPNNIDSDDDESEFGSVTNCFGNEAIKSSSSIFYGQNKPHMNFR</sequence>
<dbReference type="SMART" id="SM01014">
    <property type="entry name" value="ARID"/>
    <property type="match status" value="1"/>
</dbReference>
<comment type="caution">
    <text evidence="4">The sequence shown here is derived from an EMBL/GenBank/DDBJ whole genome shotgun (WGS) entry which is preliminary data.</text>
</comment>
<dbReference type="AlphaFoldDB" id="A0AAP0RM48"/>
<dbReference type="PANTHER" id="PTHR46410">
    <property type="entry name" value="AT-RICH INTERACTIVE DOMAIN-CONTAINING PROTEIN 2"/>
    <property type="match status" value="1"/>
</dbReference>
<keyword evidence="5" id="KW-1185">Reference proteome</keyword>
<dbReference type="PROSITE" id="PS51011">
    <property type="entry name" value="ARID"/>
    <property type="match status" value="1"/>
</dbReference>
<keyword evidence="1" id="KW-0539">Nucleus</keyword>
<dbReference type="SMART" id="SM01189">
    <property type="entry name" value="ELM2"/>
    <property type="match status" value="1"/>
</dbReference>
<evidence type="ECO:0000313" key="4">
    <source>
        <dbReference type="EMBL" id="KAK9280679.1"/>
    </source>
</evidence>